<gene>
    <name evidence="1" type="ORF">DK880_00171</name>
</gene>
<dbReference type="KEGG" id="cher:DK880_00171"/>
<accession>A0A2Z3LG12</accession>
<evidence type="ECO:0000313" key="1">
    <source>
        <dbReference type="EMBL" id="AWN81505.1"/>
    </source>
</evidence>
<organism evidence="1 2">
    <name type="scientific">Candidatus Cardinium hertigii</name>
    <dbReference type="NCBI Taxonomy" id="247481"/>
    <lineage>
        <taxon>Bacteria</taxon>
        <taxon>Pseudomonadati</taxon>
        <taxon>Bacteroidota</taxon>
        <taxon>Cytophagia</taxon>
        <taxon>Cytophagales</taxon>
        <taxon>Amoebophilaceae</taxon>
        <taxon>Candidatus Cardinium</taxon>
    </lineage>
</organism>
<name>A0A2Z3LG12_9BACT</name>
<protein>
    <submittedName>
        <fullName evidence="1">Uncharacterized protein</fullName>
    </submittedName>
</protein>
<dbReference type="EMBL" id="CP029619">
    <property type="protein sequence ID" value="AWN81505.1"/>
    <property type="molecule type" value="Genomic_DNA"/>
</dbReference>
<sequence>MVSHKDLTTQSYIVNITDKNNEALTKTIRVLPFNFNWNY</sequence>
<proteinExistence type="predicted"/>
<evidence type="ECO:0000313" key="2">
    <source>
        <dbReference type="Proteomes" id="UP000245872"/>
    </source>
</evidence>
<keyword evidence="2" id="KW-1185">Reference proteome</keyword>
<dbReference type="Proteomes" id="UP000245872">
    <property type="component" value="Chromosome"/>
</dbReference>
<dbReference type="AlphaFoldDB" id="A0A2Z3LG12"/>
<reference evidence="1 2" key="1">
    <citation type="submission" date="2018-05" db="EMBL/GenBank/DDBJ databases">
        <title>Candidatus Cardinium hertigii Genome Assembly.</title>
        <authorList>
            <person name="Showmaker K.C."/>
            <person name="Walden K.O."/>
            <person name="Fields C.J."/>
            <person name="Lambert K.N."/>
            <person name="Hudson M.E."/>
        </authorList>
    </citation>
    <scope>NUCLEOTIDE SEQUENCE [LARGE SCALE GENOMIC DNA]</scope>
    <source>
        <strain evidence="2">cHgTN10</strain>
    </source>
</reference>